<dbReference type="PANTHER" id="PTHR30413:SF10">
    <property type="entry name" value="CAPSULE POLYSACCHARIDE EXPORT INNER-MEMBRANE PROTEIN CTRC"/>
    <property type="match status" value="1"/>
</dbReference>
<keyword evidence="6 8" id="KW-1133">Transmembrane helix</keyword>
<dbReference type="PANTHER" id="PTHR30413">
    <property type="entry name" value="INNER MEMBRANE TRANSPORT PERMEASE"/>
    <property type="match status" value="1"/>
</dbReference>
<keyword evidence="5 8" id="KW-0812">Transmembrane</keyword>
<dbReference type="Pfam" id="PF01061">
    <property type="entry name" value="ABC2_membrane"/>
    <property type="match status" value="1"/>
</dbReference>
<dbReference type="InterPro" id="IPR013525">
    <property type="entry name" value="ABC2_TM"/>
</dbReference>
<dbReference type="PROSITE" id="PS51012">
    <property type="entry name" value="ABC_TM2"/>
    <property type="match status" value="1"/>
</dbReference>
<evidence type="ECO:0000256" key="8">
    <source>
        <dbReference type="RuleBase" id="RU361157"/>
    </source>
</evidence>
<keyword evidence="11" id="KW-1185">Reference proteome</keyword>
<evidence type="ECO:0000256" key="5">
    <source>
        <dbReference type="ARBA" id="ARBA00022692"/>
    </source>
</evidence>
<evidence type="ECO:0000313" key="10">
    <source>
        <dbReference type="EMBL" id="MCM2536024.1"/>
    </source>
</evidence>
<evidence type="ECO:0000256" key="7">
    <source>
        <dbReference type="ARBA" id="ARBA00023136"/>
    </source>
</evidence>
<comment type="similarity">
    <text evidence="2 8">Belongs to the ABC-2 integral membrane protein family.</text>
</comment>
<accession>A0ABT0WI90</accession>
<proteinExistence type="inferred from homology"/>
<keyword evidence="3 8" id="KW-0813">Transport</keyword>
<feature type="transmembrane region" description="Helical" evidence="8">
    <location>
        <begin position="240"/>
        <end position="258"/>
    </location>
</feature>
<keyword evidence="7 8" id="KW-0472">Membrane</keyword>
<feature type="transmembrane region" description="Helical" evidence="8">
    <location>
        <begin position="179"/>
        <end position="198"/>
    </location>
</feature>
<evidence type="ECO:0000256" key="2">
    <source>
        <dbReference type="ARBA" id="ARBA00007783"/>
    </source>
</evidence>
<feature type="transmembrane region" description="Helical" evidence="8">
    <location>
        <begin position="37"/>
        <end position="58"/>
    </location>
</feature>
<evidence type="ECO:0000256" key="1">
    <source>
        <dbReference type="ARBA" id="ARBA00004651"/>
    </source>
</evidence>
<feature type="transmembrane region" description="Helical" evidence="8">
    <location>
        <begin position="70"/>
        <end position="89"/>
    </location>
</feature>
<comment type="caution">
    <text evidence="10">The sequence shown here is derived from an EMBL/GenBank/DDBJ whole genome shotgun (WGS) entry which is preliminary data.</text>
</comment>
<name>A0ABT0WI90_9BACI</name>
<dbReference type="InterPro" id="IPR047817">
    <property type="entry name" value="ABC2_TM_bact-type"/>
</dbReference>
<feature type="transmembrane region" description="Helical" evidence="8">
    <location>
        <begin position="144"/>
        <end position="167"/>
    </location>
</feature>
<feature type="transmembrane region" description="Helical" evidence="8">
    <location>
        <begin position="110"/>
        <end position="138"/>
    </location>
</feature>
<evidence type="ECO:0000256" key="4">
    <source>
        <dbReference type="ARBA" id="ARBA00022475"/>
    </source>
</evidence>
<keyword evidence="4 8" id="KW-1003">Cell membrane</keyword>
<evidence type="ECO:0000256" key="6">
    <source>
        <dbReference type="ARBA" id="ARBA00022989"/>
    </source>
</evidence>
<reference evidence="10 11" key="1">
    <citation type="submission" date="2022-06" db="EMBL/GenBank/DDBJ databases">
        <authorList>
            <person name="Jeon C.O."/>
        </authorList>
    </citation>
    <scope>NUCLEOTIDE SEQUENCE [LARGE SCALE GENOMIC DNA]</scope>
    <source>
        <strain evidence="10 11">KCTC 13943</strain>
    </source>
</reference>
<protein>
    <recommendedName>
        <fullName evidence="8">Transport permease protein</fullName>
    </recommendedName>
</protein>
<evidence type="ECO:0000256" key="3">
    <source>
        <dbReference type="ARBA" id="ARBA00022448"/>
    </source>
</evidence>
<gene>
    <name evidence="10" type="ORF">NDK43_31690</name>
</gene>
<evidence type="ECO:0000259" key="9">
    <source>
        <dbReference type="PROSITE" id="PS51012"/>
    </source>
</evidence>
<sequence>MRSSFQIIKEHLNNFYLIIRLSIFELKSNNNSHYLGVLWEVINPLILISIYWFVFGFGIRGNQSVGGVKYLPWLLSGITVWFFISPAIVQGSKSIYSRINIISKMNFSMSVIPTYVITSMFYQHLILTVISMVIMSLYGYLPTLYILQLPYFMLTTLILLISISLITSTLSTIIRDVQMVVQSIVRVLFYITPILWTVEKLPYPIRMLMKLNPFYYIVEGYRSALLGENWYFIDHKVYTLYFWVLILVSLLIGSILHVKFRKRFVDYL</sequence>
<comment type="subcellular location">
    <subcellularLocation>
        <location evidence="1 8">Cell membrane</location>
        <topology evidence="1 8">Multi-pass membrane protein</topology>
    </subcellularLocation>
</comment>
<dbReference type="Proteomes" id="UP001523262">
    <property type="component" value="Unassembled WGS sequence"/>
</dbReference>
<dbReference type="EMBL" id="JAMQCR010000003">
    <property type="protein sequence ID" value="MCM2536024.1"/>
    <property type="molecule type" value="Genomic_DNA"/>
</dbReference>
<organism evidence="10 11">
    <name type="scientific">Neobacillus pocheonensis</name>
    <dbReference type="NCBI Taxonomy" id="363869"/>
    <lineage>
        <taxon>Bacteria</taxon>
        <taxon>Bacillati</taxon>
        <taxon>Bacillota</taxon>
        <taxon>Bacilli</taxon>
        <taxon>Bacillales</taxon>
        <taxon>Bacillaceae</taxon>
        <taxon>Neobacillus</taxon>
    </lineage>
</organism>
<evidence type="ECO:0000313" key="11">
    <source>
        <dbReference type="Proteomes" id="UP001523262"/>
    </source>
</evidence>
<feature type="domain" description="ABC transmembrane type-2" evidence="9">
    <location>
        <begin position="35"/>
        <end position="263"/>
    </location>
</feature>